<keyword evidence="2" id="KW-0378">Hydrolase</keyword>
<reference evidence="3 4" key="1">
    <citation type="journal article" date="2015" name="Environ. Microbiol.">
        <title>Methane oxidation coupled to nitrate reduction under hypoxia by the Gammaproteobacterium Methylomonas denitrificans, sp. nov. type strain FJG1.</title>
        <authorList>
            <person name="Kits K.D."/>
            <person name="Klotz M.G."/>
            <person name="Stein L.Y."/>
        </authorList>
    </citation>
    <scope>NUCLEOTIDE SEQUENCE [LARGE SCALE GENOMIC DNA]</scope>
    <source>
        <strain evidence="3 4">FJG1</strain>
    </source>
</reference>
<dbReference type="Gene3D" id="3.10.129.10">
    <property type="entry name" value="Hotdog Thioesterase"/>
    <property type="match status" value="1"/>
</dbReference>
<evidence type="ECO:0000313" key="3">
    <source>
        <dbReference type="EMBL" id="AMK79107.1"/>
    </source>
</evidence>
<evidence type="ECO:0000313" key="4">
    <source>
        <dbReference type="Proteomes" id="UP000030512"/>
    </source>
</evidence>
<dbReference type="GO" id="GO:0047617">
    <property type="term" value="F:fatty acyl-CoA hydrolase activity"/>
    <property type="evidence" value="ECO:0007669"/>
    <property type="project" value="TreeGrafter"/>
</dbReference>
<sequence>MRTINMLRAEVELTVPFHDIDLLNIAWHGHYCKYIEIARCAMLDKIGYGYMTMKETGYVWPIVDLQLRYVRPAQFEQRIRVSAELVEWEYRMKIKYLVADAETGEVLAKGHTIQAAVDAVSREMCFASPAVFLEKLGIKIDSP</sequence>
<dbReference type="Proteomes" id="UP000030512">
    <property type="component" value="Chromosome"/>
</dbReference>
<organism evidence="3 4">
    <name type="scientific">Methylomonas denitrificans</name>
    <dbReference type="NCBI Taxonomy" id="1538553"/>
    <lineage>
        <taxon>Bacteria</taxon>
        <taxon>Pseudomonadati</taxon>
        <taxon>Pseudomonadota</taxon>
        <taxon>Gammaproteobacteria</taxon>
        <taxon>Methylococcales</taxon>
        <taxon>Methylococcaceae</taxon>
        <taxon>Methylomonas</taxon>
    </lineage>
</organism>
<dbReference type="InterPro" id="IPR050563">
    <property type="entry name" value="4-hydroxybenzoyl-CoA_TE"/>
</dbReference>
<accession>A0A140E6T3</accession>
<dbReference type="AlphaFoldDB" id="A0A140E6T3"/>
<dbReference type="EMBL" id="CP014476">
    <property type="protein sequence ID" value="AMK79107.1"/>
    <property type="molecule type" value="Genomic_DNA"/>
</dbReference>
<evidence type="ECO:0000256" key="2">
    <source>
        <dbReference type="ARBA" id="ARBA00022801"/>
    </source>
</evidence>
<gene>
    <name evidence="3" type="ORF">JT25_021925</name>
</gene>
<dbReference type="PANTHER" id="PTHR31793:SF27">
    <property type="entry name" value="NOVEL THIOESTERASE SUPERFAMILY DOMAIN AND SAPOSIN A-TYPE DOMAIN CONTAINING PROTEIN (0610012H03RIK)"/>
    <property type="match status" value="1"/>
</dbReference>
<dbReference type="SUPFAM" id="SSF54637">
    <property type="entry name" value="Thioesterase/thiol ester dehydrase-isomerase"/>
    <property type="match status" value="1"/>
</dbReference>
<dbReference type="STRING" id="1538553.JT25_021925"/>
<comment type="similarity">
    <text evidence="1">Belongs to the 4-hydroxybenzoyl-CoA thioesterase family.</text>
</comment>
<dbReference type="InterPro" id="IPR029069">
    <property type="entry name" value="HotDog_dom_sf"/>
</dbReference>
<dbReference type="KEGG" id="mdn:JT25_021925"/>
<name>A0A140E6T3_9GAMM</name>
<dbReference type="CDD" id="cd00586">
    <property type="entry name" value="4HBT"/>
    <property type="match status" value="1"/>
</dbReference>
<evidence type="ECO:0000256" key="1">
    <source>
        <dbReference type="ARBA" id="ARBA00005953"/>
    </source>
</evidence>
<proteinExistence type="inferred from homology"/>
<keyword evidence="4" id="KW-1185">Reference proteome</keyword>
<dbReference type="PANTHER" id="PTHR31793">
    <property type="entry name" value="4-HYDROXYBENZOYL-COA THIOESTERASE FAMILY MEMBER"/>
    <property type="match status" value="1"/>
</dbReference>
<protein>
    <submittedName>
        <fullName evidence="3">4-hydroxybenzoyl-CoA thioesterase</fullName>
    </submittedName>
</protein>
<dbReference type="Pfam" id="PF13279">
    <property type="entry name" value="4HBT_2"/>
    <property type="match status" value="1"/>
</dbReference>